<dbReference type="Proteomes" id="UP000798662">
    <property type="component" value="Chromosome 3"/>
</dbReference>
<comment type="caution">
    <text evidence="1">The sequence shown here is derived from an EMBL/GenBank/DDBJ whole genome shotgun (WGS) entry which is preliminary data.</text>
</comment>
<dbReference type="EMBL" id="CM020620">
    <property type="protein sequence ID" value="KAK1869138.1"/>
    <property type="molecule type" value="Genomic_DNA"/>
</dbReference>
<sequence length="650" mass="70274">MEEKVLARVVSLRLGPLAVEGVALARDPPAADSHPTQLRALDGFCEIAIIGGGIGGVYTAWRLAVDTNAVRPSDVCLFEGSDRFGGRIYSVDDVPGYEGFVTDVGAYRFHRQEHPMMRALTEDALSLETACYTDPTMTLPMNVKECPEDVRKFWTTRTVTFMGDLDAGKEPDLSAWTPRMPFLLSDAEKWGPGQSRRERPTLMDVFSGNKSMIPELASRWDRLKDESITFEAAMALADEVVADARKGTYKGVPYSDVSVVQLARDAGMSPEAVAIQAAFRSGGAAVFNTNVMAQVVASARKAAFERLQLGAKAPAAAMIVPVTGKGASRKRAGLAAVLHAMLDAVRTAGVRVHKRHRAVAVRRWDRSTIRAEFANGGAVTAQRVFLNMAKADLRALGAASEPMASATADVARRVDAILSLGASKTYCFWPSAWWLDDLRLTAGDGQAYDDAVAQLRYHDGPVQCADPANVSTCRGGLLVSYQFGDSTQAASGLWGATHADAPHTPTSDTDALTVLERRRLTPRQRLAWTALVDGVRAAHRPVAAARNLSARWTIPEPDVCILASWFDIGLHIHRATTTLSDAAPGELFVQPAPGLPIHLVNEAWGDNFGWAEGALQSAERALHAHMRLPPPGWLNRLVHTAVIKKFNKGS</sequence>
<evidence type="ECO:0000313" key="2">
    <source>
        <dbReference type="Proteomes" id="UP000798662"/>
    </source>
</evidence>
<name>A0ACC3CGC5_PYRYE</name>
<protein>
    <submittedName>
        <fullName evidence="1">Uncharacterized protein</fullName>
    </submittedName>
</protein>
<gene>
    <name evidence="1" type="ORF">I4F81_011620</name>
</gene>
<keyword evidence="2" id="KW-1185">Reference proteome</keyword>
<organism evidence="1 2">
    <name type="scientific">Pyropia yezoensis</name>
    <name type="common">Susabi-nori</name>
    <name type="synonym">Porphyra yezoensis</name>
    <dbReference type="NCBI Taxonomy" id="2788"/>
    <lineage>
        <taxon>Eukaryota</taxon>
        <taxon>Rhodophyta</taxon>
        <taxon>Bangiophyceae</taxon>
        <taxon>Bangiales</taxon>
        <taxon>Bangiaceae</taxon>
        <taxon>Pyropia</taxon>
    </lineage>
</organism>
<accession>A0ACC3CGC5</accession>
<evidence type="ECO:0000313" key="1">
    <source>
        <dbReference type="EMBL" id="KAK1869138.1"/>
    </source>
</evidence>
<proteinExistence type="predicted"/>
<reference evidence="1" key="1">
    <citation type="submission" date="2019-11" db="EMBL/GenBank/DDBJ databases">
        <title>Nori genome reveals adaptations in red seaweeds to the harsh intertidal environment.</title>
        <authorList>
            <person name="Wang D."/>
            <person name="Mao Y."/>
        </authorList>
    </citation>
    <scope>NUCLEOTIDE SEQUENCE</scope>
    <source>
        <tissue evidence="1">Gametophyte</tissue>
    </source>
</reference>